<comment type="catalytic activity">
    <reaction evidence="3">
        <text>an N-terminal (5-L-glutamyl)-[peptide] + an alpha-amino acid = 5-L-glutamyl amino acid + an N-terminal L-alpha-aminoacyl-[peptide]</text>
        <dbReference type="Rhea" id="RHEA:23904"/>
        <dbReference type="Rhea" id="RHEA-COMP:9780"/>
        <dbReference type="Rhea" id="RHEA-COMP:9795"/>
        <dbReference type="ChEBI" id="CHEBI:77644"/>
        <dbReference type="ChEBI" id="CHEBI:78597"/>
        <dbReference type="ChEBI" id="CHEBI:78599"/>
        <dbReference type="ChEBI" id="CHEBI:78608"/>
        <dbReference type="EC" id="2.3.2.2"/>
    </reaction>
</comment>
<dbReference type="PANTHER" id="PTHR11686:SF54">
    <property type="entry name" value="GLUTATHIONE HYDROLASE 7"/>
    <property type="match status" value="1"/>
</dbReference>
<feature type="binding site" evidence="2">
    <location>
        <position position="482"/>
    </location>
    <ligand>
        <name>L-glutamate</name>
        <dbReference type="ChEBI" id="CHEBI:29985"/>
    </ligand>
</feature>
<comment type="catalytic activity">
    <reaction evidence="3">
        <text>glutathione + H2O = L-cysteinylglycine + L-glutamate</text>
        <dbReference type="Rhea" id="RHEA:28807"/>
        <dbReference type="ChEBI" id="CHEBI:15377"/>
        <dbReference type="ChEBI" id="CHEBI:29985"/>
        <dbReference type="ChEBI" id="CHEBI:57925"/>
        <dbReference type="ChEBI" id="CHEBI:61694"/>
        <dbReference type="EC" id="3.4.19.13"/>
    </reaction>
</comment>
<dbReference type="PANTHER" id="PTHR11686">
    <property type="entry name" value="GAMMA GLUTAMYL TRANSPEPTIDASE"/>
    <property type="match status" value="1"/>
</dbReference>
<dbReference type="OMA" id="QEADEDC"/>
<dbReference type="InterPro" id="IPR000101">
    <property type="entry name" value="GGT_peptidase"/>
</dbReference>
<dbReference type="Proteomes" id="UP000265080">
    <property type="component" value="Chromosome 6"/>
</dbReference>
<dbReference type="InterPro" id="IPR043138">
    <property type="entry name" value="GGT_lsub"/>
</dbReference>
<proteinExistence type="inferred from homology"/>
<dbReference type="UniPathway" id="UPA00204"/>
<reference evidence="4" key="3">
    <citation type="submission" date="2025-09" db="UniProtKB">
        <authorList>
            <consortium name="Ensembl"/>
        </authorList>
    </citation>
    <scope>IDENTIFICATION</scope>
</reference>
<dbReference type="EC" id="3.4.19.13" evidence="3"/>
<dbReference type="AlphaFoldDB" id="A0A3P8U6T4"/>
<dbReference type="GO" id="GO:0006751">
    <property type="term" value="P:glutathione catabolic process"/>
    <property type="evidence" value="ECO:0007669"/>
    <property type="project" value="UniProtKB-UniRule"/>
</dbReference>
<evidence type="ECO:0000256" key="2">
    <source>
        <dbReference type="PIRSR" id="PIRSR600101-2"/>
    </source>
</evidence>
<keyword evidence="3" id="KW-0472">Membrane</keyword>
<protein>
    <recommendedName>
        <fullName evidence="3">Glutathione hydrolase</fullName>
        <ecNumber evidence="3">2.3.2.2</ecNumber>
        <ecNumber evidence="3">3.4.19.13</ecNumber>
    </recommendedName>
    <alternativeName>
        <fullName evidence="3">Gamma-glutamyltransferase</fullName>
    </alternativeName>
    <alternativeName>
        <fullName evidence="3">Gamma-glutamyltranspeptidase</fullName>
    </alternativeName>
</protein>
<comment type="similarity">
    <text evidence="1">Belongs to the gamma-glutamyltransferase family.</text>
</comment>
<dbReference type="GO" id="GO:0103068">
    <property type="term" value="F:leukotriene C4 gamma-glutamyl transferase activity"/>
    <property type="evidence" value="ECO:0007669"/>
    <property type="project" value="UniProtKB-EC"/>
</dbReference>
<name>A0A3P8U6T4_AMPPE</name>
<evidence type="ECO:0000256" key="3">
    <source>
        <dbReference type="RuleBase" id="RU368068"/>
    </source>
</evidence>
<keyword evidence="3" id="KW-0812">Transmembrane</keyword>
<comment type="catalytic activity">
    <reaction evidence="3">
        <text>an S-substituted glutathione + H2O = an S-substituted L-cysteinylglycine + L-glutamate</text>
        <dbReference type="Rhea" id="RHEA:59468"/>
        <dbReference type="ChEBI" id="CHEBI:15377"/>
        <dbReference type="ChEBI" id="CHEBI:29985"/>
        <dbReference type="ChEBI" id="CHEBI:90779"/>
        <dbReference type="ChEBI" id="CHEBI:143103"/>
        <dbReference type="EC" id="3.4.19.13"/>
    </reaction>
</comment>
<reference evidence="4 5" key="1">
    <citation type="submission" date="2018-03" db="EMBL/GenBank/DDBJ databases">
        <title>Finding Nemo's genes: A chromosome-scale reference assembly of the genome of the orange clownfish Amphiprion percula.</title>
        <authorList>
            <person name="Lehmann R."/>
        </authorList>
    </citation>
    <scope>NUCLEOTIDE SEQUENCE</scope>
</reference>
<dbReference type="PRINTS" id="PR01210">
    <property type="entry name" value="GGTRANSPTASE"/>
</dbReference>
<dbReference type="InterPro" id="IPR029055">
    <property type="entry name" value="Ntn_hydrolases_N"/>
</dbReference>
<keyword evidence="3" id="KW-0808">Transferase</keyword>
<dbReference type="Ensembl" id="ENSAPET00000035155.1">
    <property type="protein sequence ID" value="ENSAPEP00000034265.1"/>
    <property type="gene ID" value="ENSAPEG00000024323.1"/>
</dbReference>
<dbReference type="SUPFAM" id="SSF56235">
    <property type="entry name" value="N-terminal nucleophile aminohydrolases (Ntn hydrolases)"/>
    <property type="match status" value="1"/>
</dbReference>
<keyword evidence="3" id="KW-1133">Transmembrane helix</keyword>
<comment type="function">
    <text evidence="3">Cleaves the gamma-glutamyl peptide bond of glutathione and glutathione conjugates.</text>
</comment>
<keyword evidence="5" id="KW-1185">Reference proteome</keyword>
<evidence type="ECO:0000313" key="5">
    <source>
        <dbReference type="Proteomes" id="UP000265080"/>
    </source>
</evidence>
<accession>A0A3P8U6T4</accession>
<evidence type="ECO:0000313" key="4">
    <source>
        <dbReference type="Ensembl" id="ENSAPEP00000034265.1"/>
    </source>
</evidence>
<sequence length="566" mass="61535">NTAKMEVSPETKLSKQLAFSYQSFSSPQVEDSLSSNDLVKKHGERKTVNILFSHFHFGFLAPATDLIPLKQLVSGSPNLSDQHLSNDKETNEDFSSWGTPVPVYVVCIIIAAGVTFALILQIYLGESLASINGVLVSDHERCTALGQRVLQDGGSSVDAAVAGALCLGVVHPHVSGVGGGGVMLVHDIHKNQTRVINFQGTAPKTFRKEMLHNVSGLKAGLQVGVPGMLKGLQHAHSLYVFWSNIQTISFFSLKSIILPENDKPGFHLSSSIADAISKVEGEQLSQRFRDIFIPEGRALQAGSYVRIPGLAGVLEAGLSNFYYGNLSQEIEDEVRANGGVLSRDDISNYSVESVTFVLDYIIQVPPPPSAGAVLISALNILSENNITENQTHPWIAEAMKAALFMTYGLGDPKYNSSVMDKNQTEMLLQRMNHSHTPPSDSGQVVVMGPDDLVVSVASSLNRPFGSRIITRSGIILNSLLLDYLWSNKTQRHADSEERPLLLLMPTIMMPAWRKCGIYTALSSSAASPEESVQFIHAEGHVVQRGKTNSAVQGIQRRENIIKVIKV</sequence>
<dbReference type="InterPro" id="IPR043137">
    <property type="entry name" value="GGT_ssub_C"/>
</dbReference>
<feature type="transmembrane region" description="Helical" evidence="3">
    <location>
        <begin position="103"/>
        <end position="124"/>
    </location>
</feature>
<dbReference type="EC" id="2.3.2.2" evidence="3"/>
<comment type="subcellular location">
    <subcellularLocation>
        <location evidence="3">Membrane</location>
        <topology evidence="3">Single-pass type II membrane protein</topology>
    </subcellularLocation>
</comment>
<dbReference type="GeneTree" id="ENSGT00940000156917"/>
<dbReference type="Gene3D" id="1.10.246.130">
    <property type="match status" value="1"/>
</dbReference>
<dbReference type="Pfam" id="PF01019">
    <property type="entry name" value="G_glu_transpept"/>
    <property type="match status" value="1"/>
</dbReference>
<reference evidence="4" key="2">
    <citation type="submission" date="2025-08" db="UniProtKB">
        <authorList>
            <consortium name="Ensembl"/>
        </authorList>
    </citation>
    <scope>IDENTIFICATION</scope>
</reference>
<dbReference type="STRING" id="161767.ENSAPEP00000034265"/>
<feature type="binding site" evidence="2">
    <location>
        <begin position="459"/>
        <end position="461"/>
    </location>
    <ligand>
        <name>L-glutamate</name>
        <dbReference type="ChEBI" id="CHEBI:29985"/>
    </ligand>
</feature>
<dbReference type="Gene3D" id="3.60.20.40">
    <property type="match status" value="1"/>
</dbReference>
<evidence type="ECO:0000256" key="1">
    <source>
        <dbReference type="ARBA" id="ARBA00009381"/>
    </source>
</evidence>
<comment type="pathway">
    <text evidence="3">Sulfur metabolism; glutathione metabolism.</text>
</comment>
<keyword evidence="3" id="KW-0012">Acyltransferase</keyword>
<keyword evidence="3" id="KW-0378">Hydrolase</keyword>
<dbReference type="GO" id="GO:0005886">
    <property type="term" value="C:plasma membrane"/>
    <property type="evidence" value="ECO:0007669"/>
    <property type="project" value="TreeGrafter"/>
</dbReference>
<dbReference type="GO" id="GO:0036374">
    <property type="term" value="F:glutathione hydrolase activity"/>
    <property type="evidence" value="ECO:0007669"/>
    <property type="project" value="UniProtKB-UniRule"/>
</dbReference>
<organism evidence="4 5">
    <name type="scientific">Amphiprion percula</name>
    <name type="common">Orange clownfish</name>
    <name type="synonym">Lutjanus percula</name>
    <dbReference type="NCBI Taxonomy" id="161767"/>
    <lineage>
        <taxon>Eukaryota</taxon>
        <taxon>Metazoa</taxon>
        <taxon>Chordata</taxon>
        <taxon>Craniata</taxon>
        <taxon>Vertebrata</taxon>
        <taxon>Euteleostomi</taxon>
        <taxon>Actinopterygii</taxon>
        <taxon>Neopterygii</taxon>
        <taxon>Teleostei</taxon>
        <taxon>Neoteleostei</taxon>
        <taxon>Acanthomorphata</taxon>
        <taxon>Ovalentaria</taxon>
        <taxon>Pomacentridae</taxon>
        <taxon>Amphiprion</taxon>
    </lineage>
</organism>